<dbReference type="SUPFAM" id="SSF49319">
    <property type="entry name" value="Actinoxanthin-like"/>
    <property type="match status" value="1"/>
</dbReference>
<dbReference type="Gene3D" id="2.60.40.230">
    <property type="entry name" value="Neocarzinostatin-like"/>
    <property type="match status" value="1"/>
</dbReference>
<dbReference type="InterPro" id="IPR027273">
    <property type="entry name" value="Neocarzinostatin-like"/>
</dbReference>
<proteinExistence type="predicted"/>
<evidence type="ECO:0000256" key="1">
    <source>
        <dbReference type="SAM" id="MobiDB-lite"/>
    </source>
</evidence>
<feature type="signal peptide" evidence="2">
    <location>
        <begin position="1"/>
        <end position="21"/>
    </location>
</feature>
<accession>A0ABS1LR72</accession>
<organism evidence="3 4">
    <name type="scientific">Myceligenerans indicum</name>
    <dbReference type="NCBI Taxonomy" id="2593663"/>
    <lineage>
        <taxon>Bacteria</taxon>
        <taxon>Bacillati</taxon>
        <taxon>Actinomycetota</taxon>
        <taxon>Actinomycetes</taxon>
        <taxon>Micrococcales</taxon>
        <taxon>Promicromonosporaceae</taxon>
        <taxon>Myceligenerans</taxon>
    </lineage>
</organism>
<feature type="chain" id="PRO_5046698798" description="Neocarzinostatin family protein" evidence="2">
    <location>
        <begin position="22"/>
        <end position="296"/>
    </location>
</feature>
<evidence type="ECO:0000313" key="3">
    <source>
        <dbReference type="EMBL" id="MBL0888017.1"/>
    </source>
</evidence>
<dbReference type="PROSITE" id="PS51257">
    <property type="entry name" value="PROKAR_LIPOPROTEIN"/>
    <property type="match status" value="1"/>
</dbReference>
<evidence type="ECO:0008006" key="5">
    <source>
        <dbReference type="Google" id="ProtNLM"/>
    </source>
</evidence>
<dbReference type="RefSeq" id="WP_201849687.1">
    <property type="nucleotide sequence ID" value="NZ_JABBYC010000041.1"/>
</dbReference>
<name>A0ABS1LR72_9MICO</name>
<protein>
    <recommendedName>
        <fullName evidence="5">Neocarzinostatin family protein</fullName>
    </recommendedName>
</protein>
<evidence type="ECO:0000256" key="2">
    <source>
        <dbReference type="SAM" id="SignalP"/>
    </source>
</evidence>
<keyword evidence="2" id="KW-0732">Signal</keyword>
<comment type="caution">
    <text evidence="3">The sequence shown here is derived from an EMBL/GenBank/DDBJ whole genome shotgun (WGS) entry which is preliminary data.</text>
</comment>
<dbReference type="Proteomes" id="UP000675409">
    <property type="component" value="Unassembled WGS sequence"/>
</dbReference>
<feature type="region of interest" description="Disordered" evidence="1">
    <location>
        <begin position="25"/>
        <end position="64"/>
    </location>
</feature>
<evidence type="ECO:0000313" key="4">
    <source>
        <dbReference type="Proteomes" id="UP000675409"/>
    </source>
</evidence>
<keyword evidence="4" id="KW-1185">Reference proteome</keyword>
<gene>
    <name evidence="3" type="ORF">HGK34_17295</name>
</gene>
<dbReference type="EMBL" id="JABBYC010000041">
    <property type="protein sequence ID" value="MBL0888017.1"/>
    <property type="molecule type" value="Genomic_DNA"/>
</dbReference>
<sequence length="296" mass="29406">MRVARRLTTSLVAAAAVLALAGCDPAEGSGDPSSSPGTSGTPTSTAPTGTAPTNAGPTAQGGAGLQVLEAGGGLRVTAQGLPAGELVEVLPCSAGLVRAGGSDADAMCSFNSDAGVAVRTSADGTLDTTVDPEPYLKINGHEVLCDTGCVLGVVTGGRTVRAVAPYELPDGVVLPDAPRLAIESWTYDVAGNTGSAVVRGSGFEPGADVDLSQCPAAADGSGVDGADCLYEYGTAAVAGDDGTFRVDVAAYPLFQRSDGERADEYVDCVQQPADCAIGAPWVVGERIAAVTFDTAP</sequence>
<reference evidence="3 4" key="1">
    <citation type="journal article" date="2021" name="Arch. Microbiol.">
        <title>Myceligenerans indicum sp. nov., an actinobacterium isolated from mangrove sediment of Sundarbans, India.</title>
        <authorList>
            <person name="Asha K."/>
            <person name="Bhadury P."/>
        </authorList>
    </citation>
    <scope>NUCLEOTIDE SEQUENCE [LARGE SCALE GENOMIC DNA]</scope>
    <source>
        <strain evidence="3 4">I2</strain>
    </source>
</reference>
<feature type="compositionally biased region" description="Low complexity" evidence="1">
    <location>
        <begin position="25"/>
        <end position="58"/>
    </location>
</feature>